<comment type="caution">
    <text evidence="1">The sequence shown here is derived from an EMBL/GenBank/DDBJ whole genome shotgun (WGS) entry which is preliminary data.</text>
</comment>
<gene>
    <name evidence="1" type="ORF">QAD02_006344</name>
</gene>
<evidence type="ECO:0000313" key="1">
    <source>
        <dbReference type="EMBL" id="KAJ8664682.1"/>
    </source>
</evidence>
<dbReference type="Proteomes" id="UP001239111">
    <property type="component" value="Chromosome 4"/>
</dbReference>
<name>A0ACC2N0Q0_9HYME</name>
<reference evidence="1" key="1">
    <citation type="submission" date="2023-04" db="EMBL/GenBank/DDBJ databases">
        <title>A chromosome-level genome assembly of the parasitoid wasp Eretmocerus hayati.</title>
        <authorList>
            <person name="Zhong Y."/>
            <person name="Liu S."/>
            <person name="Liu Y."/>
        </authorList>
    </citation>
    <scope>NUCLEOTIDE SEQUENCE</scope>
    <source>
        <strain evidence="1">ZJU_SS_LIU_2023</strain>
    </source>
</reference>
<accession>A0ACC2N0Q0</accession>
<protein>
    <submittedName>
        <fullName evidence="1">Uncharacterized protein</fullName>
    </submittedName>
</protein>
<keyword evidence="2" id="KW-1185">Reference proteome</keyword>
<proteinExistence type="predicted"/>
<dbReference type="EMBL" id="CM056744">
    <property type="protein sequence ID" value="KAJ8664682.1"/>
    <property type="molecule type" value="Genomic_DNA"/>
</dbReference>
<evidence type="ECO:0000313" key="2">
    <source>
        <dbReference type="Proteomes" id="UP001239111"/>
    </source>
</evidence>
<sequence>MEKYTEQLSTSQKNLLFATQNGTFADVKILLNRSPSFAADETFSYVILVAALHRGHKSISTLLIQSGCRVTSSFKTNHYHTPLYYAIQSNDMNLFKILLKKKASLHATDANSQTPLELAMLAQESKFMDLILLNQDYGNINPNSRDDVAIFHLACYKGIVDIMKGFLQCEQIKCLLESCHGNSEDADRSMESKNGVLNTQEEDSDWISNRNNQARIITLLLEHGASVNAEDSMKMTPLSKACEIPSSIGKNSYVCTGSSKRFILDEIILRKKMMIDILLRHGADVNFRGTGGRSLLHTLFERSDKCREIKDLAEILLKGGADVDVTDDDGLSPLHLVIKNSTCHRFEFFIKLLKIINSKKNYSVQAITVESYSEMALKFYSINCCTPEMCKA</sequence>
<organism evidence="1 2">
    <name type="scientific">Eretmocerus hayati</name>
    <dbReference type="NCBI Taxonomy" id="131215"/>
    <lineage>
        <taxon>Eukaryota</taxon>
        <taxon>Metazoa</taxon>
        <taxon>Ecdysozoa</taxon>
        <taxon>Arthropoda</taxon>
        <taxon>Hexapoda</taxon>
        <taxon>Insecta</taxon>
        <taxon>Pterygota</taxon>
        <taxon>Neoptera</taxon>
        <taxon>Endopterygota</taxon>
        <taxon>Hymenoptera</taxon>
        <taxon>Apocrita</taxon>
        <taxon>Proctotrupomorpha</taxon>
        <taxon>Chalcidoidea</taxon>
        <taxon>Aphelinidae</taxon>
        <taxon>Aphelininae</taxon>
        <taxon>Eretmocerus</taxon>
    </lineage>
</organism>